<sequence length="399" mass="44225">MSLGRDTVFDSTPHTRKFTFNPKEGIDNPVMVITDDADSVWKPSPRLCVIKREEGESFGFDLRAEQGCQGHIIRNVELGGAAGRSGLKDEDRLLEFNNCYVVDIPYTEVTRKLTLSGHQLCLLVVDGKEYERAVSQGVNLRDVARAHKVEGFKPPRLCHISRNSASGLGISFMPVEGIKGCFSVSLVTGGPAEKAGVRKGDRLVWMDGAAVSELTHSALSRMMKKCGNHITILVIDSDSEKKYKRLRMPILPAMAVPHNLPHRARKLHMVSGPEGYGFLLQLEQAPSGRLFHVLRKMNKDSPAERAGMSDRELLLEVNGEAVESLHHEEIVDRVRQSGQQLSLTTITQQGLEFYSRLGLSPLLFCEDDAAEKEKENSSPCSSEQTKTEQEVGEDEITCL</sequence>
<evidence type="ECO:0000313" key="5">
    <source>
        <dbReference type="RefSeq" id="XP_029029669.1"/>
    </source>
</evidence>
<dbReference type="InterPro" id="IPR001478">
    <property type="entry name" value="PDZ"/>
</dbReference>
<dbReference type="CDD" id="cd06768">
    <property type="entry name" value="PDZ_NHERF-like"/>
    <property type="match status" value="3"/>
</dbReference>
<evidence type="ECO:0000313" key="4">
    <source>
        <dbReference type="Proteomes" id="UP000515150"/>
    </source>
</evidence>
<dbReference type="PANTHER" id="PTHR14191:SF20">
    <property type="entry name" value="NA(+)_H(+) EXCHANGE REGULATORY COFACTOR NHE-RF4"/>
    <property type="match status" value="1"/>
</dbReference>
<feature type="region of interest" description="Disordered" evidence="2">
    <location>
        <begin position="370"/>
        <end position="399"/>
    </location>
</feature>
<evidence type="ECO:0000256" key="1">
    <source>
        <dbReference type="ARBA" id="ARBA00022737"/>
    </source>
</evidence>
<keyword evidence="1" id="KW-0677">Repeat</keyword>
<dbReference type="SMART" id="SM00228">
    <property type="entry name" value="PDZ"/>
    <property type="match status" value="3"/>
</dbReference>
<dbReference type="GeneID" id="114869535"/>
<evidence type="ECO:0000256" key="2">
    <source>
        <dbReference type="SAM" id="MobiDB-lite"/>
    </source>
</evidence>
<dbReference type="OrthoDB" id="10009200at2759"/>
<name>A0A6P7PAA9_BETSP</name>
<dbReference type="CTD" id="566852"/>
<protein>
    <submittedName>
        <fullName evidence="5 6">NHERF family PDZ scaffold protein 4b isoform X1</fullName>
    </submittedName>
</protein>
<proteinExistence type="predicted"/>
<gene>
    <name evidence="5 6 7" type="primary">nherf4b</name>
</gene>
<organism evidence="4 7">
    <name type="scientific">Betta splendens</name>
    <name type="common">Siamese fighting fish</name>
    <dbReference type="NCBI Taxonomy" id="158456"/>
    <lineage>
        <taxon>Eukaryota</taxon>
        <taxon>Metazoa</taxon>
        <taxon>Chordata</taxon>
        <taxon>Craniata</taxon>
        <taxon>Vertebrata</taxon>
        <taxon>Euteleostomi</taxon>
        <taxon>Actinopterygii</taxon>
        <taxon>Neopterygii</taxon>
        <taxon>Teleostei</taxon>
        <taxon>Neoteleostei</taxon>
        <taxon>Acanthomorphata</taxon>
        <taxon>Anabantaria</taxon>
        <taxon>Anabantiformes</taxon>
        <taxon>Anabantoidei</taxon>
        <taxon>Osphronemidae</taxon>
        <taxon>Betta</taxon>
    </lineage>
</organism>
<dbReference type="AlphaFoldDB" id="A0A6P7PAA9"/>
<dbReference type="RefSeq" id="XP_029029672.1">
    <property type="nucleotide sequence ID" value="XM_029173839.2"/>
</dbReference>
<evidence type="ECO:0000313" key="6">
    <source>
        <dbReference type="RefSeq" id="XP_029029671.1"/>
    </source>
</evidence>
<dbReference type="SUPFAM" id="SSF50156">
    <property type="entry name" value="PDZ domain-like"/>
    <property type="match status" value="3"/>
</dbReference>
<evidence type="ECO:0000259" key="3">
    <source>
        <dbReference type="PROSITE" id="PS50106"/>
    </source>
</evidence>
<dbReference type="PROSITE" id="PS50106">
    <property type="entry name" value="PDZ"/>
    <property type="match status" value="3"/>
</dbReference>
<dbReference type="InterPro" id="IPR051067">
    <property type="entry name" value="NHER"/>
</dbReference>
<dbReference type="RefSeq" id="XP_029029669.1">
    <property type="nucleotide sequence ID" value="XM_029173836.2"/>
</dbReference>
<dbReference type="Gene3D" id="2.30.42.10">
    <property type="match status" value="3"/>
</dbReference>
<dbReference type="KEGG" id="bspl:114869535"/>
<dbReference type="Pfam" id="PF00595">
    <property type="entry name" value="PDZ"/>
    <property type="match status" value="3"/>
</dbReference>
<accession>A0A6P7PAA9</accession>
<feature type="compositionally biased region" description="Acidic residues" evidence="2">
    <location>
        <begin position="390"/>
        <end position="399"/>
    </location>
</feature>
<dbReference type="RefSeq" id="XP_029029671.1">
    <property type="nucleotide sequence ID" value="XM_029173838.3"/>
</dbReference>
<dbReference type="GO" id="GO:0016324">
    <property type="term" value="C:apical plasma membrane"/>
    <property type="evidence" value="ECO:0007669"/>
    <property type="project" value="TreeGrafter"/>
</dbReference>
<evidence type="ECO:0000313" key="7">
    <source>
        <dbReference type="RefSeq" id="XP_029029672.1"/>
    </source>
</evidence>
<dbReference type="InterPro" id="IPR036034">
    <property type="entry name" value="PDZ_sf"/>
</dbReference>
<dbReference type="Proteomes" id="UP000515150">
    <property type="component" value="Chromosome 14"/>
</dbReference>
<dbReference type="GO" id="GO:0005102">
    <property type="term" value="F:signaling receptor binding"/>
    <property type="evidence" value="ECO:0007669"/>
    <property type="project" value="TreeGrafter"/>
</dbReference>
<feature type="domain" description="PDZ" evidence="3">
    <location>
        <begin position="46"/>
        <end position="128"/>
    </location>
</feature>
<dbReference type="GO" id="GO:0043495">
    <property type="term" value="F:protein-membrane adaptor activity"/>
    <property type="evidence" value="ECO:0007669"/>
    <property type="project" value="TreeGrafter"/>
</dbReference>
<dbReference type="GO" id="GO:0072659">
    <property type="term" value="P:protein localization to plasma membrane"/>
    <property type="evidence" value="ECO:0007669"/>
    <property type="project" value="TreeGrafter"/>
</dbReference>
<dbReference type="PANTHER" id="PTHR14191">
    <property type="entry name" value="PDZ DOMAIN CONTAINING PROTEIN"/>
    <property type="match status" value="1"/>
</dbReference>
<reference evidence="5 6" key="1">
    <citation type="submission" date="2025-04" db="UniProtKB">
        <authorList>
            <consortium name="RefSeq"/>
        </authorList>
    </citation>
    <scope>IDENTIFICATION</scope>
</reference>
<keyword evidence="4" id="KW-1185">Reference proteome</keyword>
<feature type="domain" description="PDZ" evidence="3">
    <location>
        <begin position="266"/>
        <end position="349"/>
    </location>
</feature>
<feature type="domain" description="PDZ" evidence="3">
    <location>
        <begin position="157"/>
        <end position="238"/>
    </location>
</feature>